<dbReference type="InterPro" id="IPR005021">
    <property type="entry name" value="Terminase_largesu-like"/>
</dbReference>
<accession>A0A6J5MGM2</accession>
<dbReference type="EMBL" id="LR796456">
    <property type="protein sequence ID" value="CAB4145442.1"/>
    <property type="molecule type" value="Genomic_DNA"/>
</dbReference>
<dbReference type="PANTHER" id="PTHR41287">
    <property type="match status" value="1"/>
</dbReference>
<organism evidence="1">
    <name type="scientific">uncultured Caudovirales phage</name>
    <dbReference type="NCBI Taxonomy" id="2100421"/>
    <lineage>
        <taxon>Viruses</taxon>
        <taxon>Duplodnaviria</taxon>
        <taxon>Heunggongvirae</taxon>
        <taxon>Uroviricota</taxon>
        <taxon>Caudoviricetes</taxon>
        <taxon>Peduoviridae</taxon>
        <taxon>Maltschvirus</taxon>
        <taxon>Maltschvirus maltsch</taxon>
    </lineage>
</organism>
<gene>
    <name evidence="1" type="ORF">UFOVP482_5</name>
</gene>
<protein>
    <submittedName>
        <fullName evidence="1">Terminase large subunit, Lambdalikevirus-type</fullName>
    </submittedName>
</protein>
<proteinExistence type="predicted"/>
<evidence type="ECO:0000313" key="1">
    <source>
        <dbReference type="EMBL" id="CAB4145442.1"/>
    </source>
</evidence>
<dbReference type="PANTHER" id="PTHR41287:SF1">
    <property type="entry name" value="PROTEIN YMFN"/>
    <property type="match status" value="1"/>
</dbReference>
<dbReference type="Gene3D" id="3.30.420.240">
    <property type="match status" value="1"/>
</dbReference>
<reference evidence="1" key="1">
    <citation type="submission" date="2020-04" db="EMBL/GenBank/DDBJ databases">
        <authorList>
            <person name="Chiriac C."/>
            <person name="Salcher M."/>
            <person name="Ghai R."/>
            <person name="Kavagutti S V."/>
        </authorList>
    </citation>
    <scope>NUCLEOTIDE SEQUENCE</scope>
</reference>
<dbReference type="Gene3D" id="3.40.50.300">
    <property type="entry name" value="P-loop containing nucleotide triphosphate hydrolases"/>
    <property type="match status" value="1"/>
</dbReference>
<dbReference type="InterPro" id="IPR027417">
    <property type="entry name" value="P-loop_NTPase"/>
</dbReference>
<name>A0A6J5MGM2_9CAUD</name>
<sequence length="456" mass="51069">MAQLADELGVPLLDWQKYVLDDALKILPNGRWARSQVGVLCARQNGKTHLMRMRILGGLYIFGEKNAIAMSQTRQLSLDTFKQTVDMAESLDWMRKRIKRVSRTNGQEELEVYCHHYPKSCGQKCERIRKYSIRAATSEGPRGSTADLLYVDELREIDESTWAAVTPITRARPNAQIFWTSNAGDLTSTVLNEQRRRALTFASDRMGYYEYSAPAGSSVDDIEAWKHANPAMGHTISDQNIRDAATFDSPDAFKTESLSMWVDAIDSPWPMQVWNECEADISLEDGLPTWMAMDLNFNRELACLVTLQQRENGYGVFLHEWKKEGGINDLELAGEIAALTRRYRPRVLAYDPNTAGYIAPRLAQAGIPTAPTPWNSANFSIMCDQAMNAMQSRQLFHPAQETMHSHLVSCARRPASDGGWRIARRAAQVPITAAIALVMAVGHATEPQQSVSIISA</sequence>